<dbReference type="InterPro" id="IPR053188">
    <property type="entry name" value="FkbM_Methyltransferase"/>
</dbReference>
<feature type="domain" description="Methyltransferase FkbM" evidence="1">
    <location>
        <begin position="59"/>
        <end position="187"/>
    </location>
</feature>
<proteinExistence type="predicted"/>
<dbReference type="Gene3D" id="3.40.50.150">
    <property type="entry name" value="Vaccinia Virus protein VP39"/>
    <property type="match status" value="1"/>
</dbReference>
<dbReference type="PANTHER" id="PTHR36973">
    <property type="entry name" value="SLL1456 PROTEIN-RELATED"/>
    <property type="match status" value="1"/>
</dbReference>
<name>A0A6C0LB01_9ZZZZ</name>
<evidence type="ECO:0000259" key="1">
    <source>
        <dbReference type="Pfam" id="PF05050"/>
    </source>
</evidence>
<dbReference type="InterPro" id="IPR006342">
    <property type="entry name" value="FkbM_mtfrase"/>
</dbReference>
<dbReference type="AlphaFoldDB" id="A0A6C0LB01"/>
<accession>A0A6C0LB01</accession>
<protein>
    <recommendedName>
        <fullName evidence="1">Methyltransferase FkbM domain-containing protein</fullName>
    </recommendedName>
</protein>
<sequence length="243" mass="27576">MLIPMIFSTFPECIPEKGILHVGAHMCEERALYNSINVGDNDILWIEAICETVTYVKTVNDNINIIQSVITDKDDENINFMITNNTESSSIFNFGTHAIEHPQIFEIERRQLKSITLNTLFERNNISYDRYDFIKIDIQGAELKALKGAVCILPYIKAIYTQVNVNMLYEGTGLMTELDEYLATFNFKRVMTIMTQHGNGESLYIKNYDKNGPIAGNFIDINEESLPVVNYSPTNGPPPEVTS</sequence>
<dbReference type="PANTHER" id="PTHR36973:SF4">
    <property type="entry name" value="NODULATION PROTEIN"/>
    <property type="match status" value="1"/>
</dbReference>
<dbReference type="NCBIfam" id="TIGR01444">
    <property type="entry name" value="fkbM_fam"/>
    <property type="match status" value="1"/>
</dbReference>
<evidence type="ECO:0000313" key="2">
    <source>
        <dbReference type="EMBL" id="QHU27753.1"/>
    </source>
</evidence>
<dbReference type="EMBL" id="MN740461">
    <property type="protein sequence ID" value="QHU27753.1"/>
    <property type="molecule type" value="Genomic_DNA"/>
</dbReference>
<dbReference type="SUPFAM" id="SSF53335">
    <property type="entry name" value="S-adenosyl-L-methionine-dependent methyltransferases"/>
    <property type="match status" value="1"/>
</dbReference>
<dbReference type="Pfam" id="PF05050">
    <property type="entry name" value="Methyltransf_21"/>
    <property type="match status" value="1"/>
</dbReference>
<organism evidence="2">
    <name type="scientific">viral metagenome</name>
    <dbReference type="NCBI Taxonomy" id="1070528"/>
    <lineage>
        <taxon>unclassified sequences</taxon>
        <taxon>metagenomes</taxon>
        <taxon>organismal metagenomes</taxon>
    </lineage>
</organism>
<dbReference type="GO" id="GO:0008171">
    <property type="term" value="F:O-methyltransferase activity"/>
    <property type="evidence" value="ECO:0007669"/>
    <property type="project" value="TreeGrafter"/>
</dbReference>
<dbReference type="InterPro" id="IPR029063">
    <property type="entry name" value="SAM-dependent_MTases_sf"/>
</dbReference>
<reference evidence="2" key="1">
    <citation type="journal article" date="2020" name="Nature">
        <title>Giant virus diversity and host interactions through global metagenomics.</title>
        <authorList>
            <person name="Schulz F."/>
            <person name="Roux S."/>
            <person name="Paez-Espino D."/>
            <person name="Jungbluth S."/>
            <person name="Walsh D.A."/>
            <person name="Denef V.J."/>
            <person name="McMahon K.D."/>
            <person name="Konstantinidis K.T."/>
            <person name="Eloe-Fadrosh E.A."/>
            <person name="Kyrpides N.C."/>
            <person name="Woyke T."/>
        </authorList>
    </citation>
    <scope>NUCLEOTIDE SEQUENCE</scope>
    <source>
        <strain evidence="2">GVMAG-M-3300027769-26</strain>
    </source>
</reference>